<evidence type="ECO:0000259" key="3">
    <source>
        <dbReference type="Pfam" id="PF12697"/>
    </source>
</evidence>
<dbReference type="Pfam" id="PF12697">
    <property type="entry name" value="Abhydrolase_6"/>
    <property type="match status" value="1"/>
</dbReference>
<comment type="caution">
    <text evidence="4">The sequence shown here is derived from an EMBL/GenBank/DDBJ whole genome shotgun (WGS) entry which is preliminary data.</text>
</comment>
<dbReference type="InterPro" id="IPR050266">
    <property type="entry name" value="AB_hydrolase_sf"/>
</dbReference>
<name>A0A3N9WJJ4_9ACTN</name>
<dbReference type="PANTHER" id="PTHR43798">
    <property type="entry name" value="MONOACYLGLYCEROL LIPASE"/>
    <property type="match status" value="1"/>
</dbReference>
<protein>
    <submittedName>
        <fullName evidence="4">Alpha/beta hydrolase</fullName>
    </submittedName>
</protein>
<evidence type="ECO:0000313" key="4">
    <source>
        <dbReference type="EMBL" id="RQX00819.1"/>
    </source>
</evidence>
<keyword evidence="1 4" id="KW-0378">Hydrolase</keyword>
<dbReference type="EMBL" id="QGSZ01000233">
    <property type="protein sequence ID" value="RQX00819.1"/>
    <property type="molecule type" value="Genomic_DNA"/>
</dbReference>
<dbReference type="InterPro" id="IPR000073">
    <property type="entry name" value="AB_hydrolase_1"/>
</dbReference>
<dbReference type="PANTHER" id="PTHR43798:SF31">
    <property type="entry name" value="AB HYDROLASE SUPERFAMILY PROTEIN YCLE"/>
    <property type="match status" value="1"/>
</dbReference>
<dbReference type="GO" id="GO:0016020">
    <property type="term" value="C:membrane"/>
    <property type="evidence" value="ECO:0007669"/>
    <property type="project" value="TreeGrafter"/>
</dbReference>
<dbReference type="GO" id="GO:0016787">
    <property type="term" value="F:hydrolase activity"/>
    <property type="evidence" value="ECO:0007669"/>
    <property type="project" value="UniProtKB-KW"/>
</dbReference>
<dbReference type="InterPro" id="IPR029058">
    <property type="entry name" value="AB_hydrolase_fold"/>
</dbReference>
<sequence length="300" mass="31492">MAGAPRRGAHHVEQLANRDPGAAVNSHDQSVESADGTRLVVRRLGAGDPVVLVHGSGGGLHSWAAVAEHLANDHEVWLPARRGYGPSDVPAGTKSFRDETADLTAVIEAARQPSGRPVHLAGASYGATLALHTAATDPRDVRSLAVFEPPLFAAGAEIAPLLDRYRGAFERDDAAAMAAALNAVTRVPAEIVAAIAASAGDRVPDPVEARRSAVGWLHDLEALAQDSTDISRWSSIAVPTLLLAGADTWEPMPTTMNTLATTIPTARYVVWPGQSHFVTMTAPTLVADALRQFFAEAPPV</sequence>
<gene>
    <name evidence="4" type="ORF">DLJ59_19925</name>
</gene>
<evidence type="ECO:0000256" key="1">
    <source>
        <dbReference type="ARBA" id="ARBA00022801"/>
    </source>
</evidence>
<evidence type="ECO:0000313" key="5">
    <source>
        <dbReference type="Proteomes" id="UP000282312"/>
    </source>
</evidence>
<dbReference type="Gene3D" id="3.40.50.1820">
    <property type="entry name" value="alpha/beta hydrolase"/>
    <property type="match status" value="1"/>
</dbReference>
<reference evidence="4 5" key="1">
    <citation type="submission" date="2018-05" db="EMBL/GenBank/DDBJ databases">
        <title>Micromonospora from Atacama Desert.</title>
        <authorList>
            <person name="Carro L."/>
            <person name="Goodfellow M."/>
            <person name="Klenk H.-P."/>
        </authorList>
    </citation>
    <scope>NUCLEOTIDE SEQUENCE [LARGE SCALE GENOMIC DNA]</scope>
    <source>
        <strain evidence="4 5">LB39</strain>
    </source>
</reference>
<dbReference type="AlphaFoldDB" id="A0A3N9WJJ4"/>
<proteinExistence type="predicted"/>
<evidence type="ECO:0000256" key="2">
    <source>
        <dbReference type="SAM" id="MobiDB-lite"/>
    </source>
</evidence>
<dbReference type="Proteomes" id="UP000282312">
    <property type="component" value="Unassembled WGS sequence"/>
</dbReference>
<keyword evidence="5" id="KW-1185">Reference proteome</keyword>
<organism evidence="4 5">
    <name type="scientific">Micromonospora inaquosa</name>
    <dbReference type="NCBI Taxonomy" id="2203716"/>
    <lineage>
        <taxon>Bacteria</taxon>
        <taxon>Bacillati</taxon>
        <taxon>Actinomycetota</taxon>
        <taxon>Actinomycetes</taxon>
        <taxon>Micromonosporales</taxon>
        <taxon>Micromonosporaceae</taxon>
        <taxon>Micromonospora</taxon>
    </lineage>
</organism>
<accession>A0A3N9WJJ4</accession>
<dbReference type="SUPFAM" id="SSF53474">
    <property type="entry name" value="alpha/beta-Hydrolases"/>
    <property type="match status" value="1"/>
</dbReference>
<feature type="region of interest" description="Disordered" evidence="2">
    <location>
        <begin position="1"/>
        <end position="36"/>
    </location>
</feature>
<feature type="domain" description="AB hydrolase-1" evidence="3">
    <location>
        <begin position="50"/>
        <end position="289"/>
    </location>
</feature>